<organism evidence="2 3">
    <name type="scientific">Colletotrichum gloeosporioides</name>
    <name type="common">Anthracnose fungus</name>
    <name type="synonym">Glomerella cingulata</name>
    <dbReference type="NCBI Taxonomy" id="474922"/>
    <lineage>
        <taxon>Eukaryota</taxon>
        <taxon>Fungi</taxon>
        <taxon>Dikarya</taxon>
        <taxon>Ascomycota</taxon>
        <taxon>Pezizomycotina</taxon>
        <taxon>Sordariomycetes</taxon>
        <taxon>Hypocreomycetidae</taxon>
        <taxon>Glomerellales</taxon>
        <taxon>Glomerellaceae</taxon>
        <taxon>Colletotrichum</taxon>
        <taxon>Colletotrichum gloeosporioides species complex</taxon>
    </lineage>
</organism>
<evidence type="ECO:0000313" key="2">
    <source>
        <dbReference type="EMBL" id="KAF3807388.1"/>
    </source>
</evidence>
<feature type="compositionally biased region" description="Polar residues" evidence="1">
    <location>
        <begin position="53"/>
        <end position="67"/>
    </location>
</feature>
<dbReference type="AlphaFoldDB" id="A0A8H4CNS3"/>
<protein>
    <submittedName>
        <fullName evidence="2">Uncharacterized protein</fullName>
    </submittedName>
</protein>
<accession>A0A8H4CNS3</accession>
<evidence type="ECO:0000313" key="3">
    <source>
        <dbReference type="Proteomes" id="UP000613401"/>
    </source>
</evidence>
<feature type="region of interest" description="Disordered" evidence="1">
    <location>
        <begin position="44"/>
        <end position="100"/>
    </location>
</feature>
<dbReference type="Proteomes" id="UP000613401">
    <property type="component" value="Unassembled WGS sequence"/>
</dbReference>
<proteinExistence type="predicted"/>
<reference evidence="2" key="2">
    <citation type="submission" date="2020-03" db="EMBL/GenBank/DDBJ databases">
        <authorList>
            <person name="Fu F.-F."/>
            <person name="Chen J."/>
        </authorList>
    </citation>
    <scope>NUCLEOTIDE SEQUENCE</scope>
    <source>
        <strain evidence="2">Lc1</strain>
    </source>
</reference>
<gene>
    <name evidence="2" type="ORF">GCG54_00008845</name>
</gene>
<dbReference type="EMBL" id="WVTB01000030">
    <property type="protein sequence ID" value="KAF3807388.1"/>
    <property type="molecule type" value="Genomic_DNA"/>
</dbReference>
<reference evidence="2" key="1">
    <citation type="journal article" date="2020" name="Phytopathology">
        <title>Genome sequence and comparative analysis of Colletotrichum gloeosporioides isolated from Liriodendron leaves.</title>
        <authorList>
            <person name="Fu F.F."/>
            <person name="Hao Z."/>
            <person name="Wang P."/>
            <person name="Lu Y."/>
            <person name="Xue L.J."/>
            <person name="Wei G."/>
            <person name="Tian Y."/>
            <person name="Baishi H."/>
            <person name="Xu H."/>
            <person name="Shi J."/>
            <person name="Cheng T."/>
            <person name="Wang G."/>
            <person name="Yi Y."/>
            <person name="Chen J."/>
        </authorList>
    </citation>
    <scope>NUCLEOTIDE SEQUENCE</scope>
    <source>
        <strain evidence="2">Lc1</strain>
    </source>
</reference>
<keyword evidence="3" id="KW-1185">Reference proteome</keyword>
<comment type="caution">
    <text evidence="2">The sequence shown here is derived from an EMBL/GenBank/DDBJ whole genome shotgun (WGS) entry which is preliminary data.</text>
</comment>
<dbReference type="RefSeq" id="XP_045266547.1">
    <property type="nucleotide sequence ID" value="XM_045408804.1"/>
</dbReference>
<dbReference type="GeneID" id="69015985"/>
<name>A0A8H4CNS3_COLGL</name>
<sequence>MGWAFCFEIRPSLWVYGFKHTDQQCHNSFLKFVPWQRHDQLKPPFPRPEIVESTGNYEVKTSITPKYNNDDDEEDDSKKNMTSKNHKKKNKKSKDDQRKRSFISQSPNWQVLIEEDTFKSVHLKWDDSHTNSELPTFDNAVNGHLRRLLKNINLEMMLEQHDCLVSGRPESELEIDNNNLRFTIAMQLLFSSPQRLKRRHFIDLYHSFPDVEHDAHCVRHDHIQQAAGTVTTVMTNPAAAMYLLENPNGEKEGVIGNLLHFKNIDIKLPELPFIHQLVVNRSTTRSFAAKAIKKLLKHLTGLERVV</sequence>
<evidence type="ECO:0000256" key="1">
    <source>
        <dbReference type="SAM" id="MobiDB-lite"/>
    </source>
</evidence>